<dbReference type="OrthoDB" id="10055523at2759"/>
<dbReference type="RefSeq" id="XP_016360363.1">
    <property type="nucleotide sequence ID" value="XM_016504877.1"/>
</dbReference>
<reference evidence="4" key="2">
    <citation type="submission" date="2025-09" db="UniProtKB">
        <authorList>
            <consortium name="Ensembl"/>
        </authorList>
    </citation>
    <scope>IDENTIFICATION</scope>
</reference>
<feature type="region of interest" description="Disordered" evidence="1">
    <location>
        <begin position="555"/>
        <end position="575"/>
    </location>
</feature>
<feature type="compositionally biased region" description="Polar residues" evidence="1">
    <location>
        <begin position="650"/>
        <end position="664"/>
    </location>
</feature>
<gene>
    <name evidence="4" type="primary">LOC107702529</name>
</gene>
<feature type="region of interest" description="Disordered" evidence="1">
    <location>
        <begin position="641"/>
        <end position="721"/>
    </location>
</feature>
<proteinExistence type="predicted"/>
<dbReference type="Ensembl" id="ENSSANT00000032964.1">
    <property type="protein sequence ID" value="ENSSANP00000030964.1"/>
    <property type="gene ID" value="ENSSANG00000015825.1"/>
</dbReference>
<keyword evidence="3" id="KW-0732">Signal</keyword>
<feature type="compositionally biased region" description="Low complexity" evidence="1">
    <location>
        <begin position="668"/>
        <end position="681"/>
    </location>
</feature>
<protein>
    <submittedName>
        <fullName evidence="4">Uncharacterized threonine-rich GPI-anchored glycoprotein PJ4664.02-like</fullName>
    </submittedName>
</protein>
<keyword evidence="5" id="KW-1185">Reference proteome</keyword>
<feature type="region of interest" description="Disordered" evidence="1">
    <location>
        <begin position="465"/>
        <end position="532"/>
    </location>
</feature>
<feature type="chain" id="PRO_5025449197" evidence="3">
    <location>
        <begin position="18"/>
        <end position="1252"/>
    </location>
</feature>
<evidence type="ECO:0000256" key="3">
    <source>
        <dbReference type="SAM" id="SignalP"/>
    </source>
</evidence>
<keyword evidence="2" id="KW-0472">Membrane</keyword>
<evidence type="ECO:0000256" key="2">
    <source>
        <dbReference type="SAM" id="Phobius"/>
    </source>
</evidence>
<evidence type="ECO:0000313" key="4">
    <source>
        <dbReference type="Ensembl" id="ENSSANP00000030964.1"/>
    </source>
</evidence>
<feature type="transmembrane region" description="Helical" evidence="2">
    <location>
        <begin position="1061"/>
        <end position="1084"/>
    </location>
</feature>
<feature type="compositionally biased region" description="Polar residues" evidence="1">
    <location>
        <begin position="419"/>
        <end position="428"/>
    </location>
</feature>
<feature type="region of interest" description="Disordered" evidence="1">
    <location>
        <begin position="401"/>
        <end position="428"/>
    </location>
</feature>
<reference evidence="4" key="1">
    <citation type="submission" date="2025-08" db="UniProtKB">
        <authorList>
            <consortium name="Ensembl"/>
        </authorList>
    </citation>
    <scope>IDENTIFICATION</scope>
</reference>
<dbReference type="RefSeq" id="XP_016360364.1">
    <property type="nucleotide sequence ID" value="XM_016504878.1"/>
</dbReference>
<evidence type="ECO:0000256" key="1">
    <source>
        <dbReference type="SAM" id="MobiDB-lite"/>
    </source>
</evidence>
<dbReference type="AlphaFoldDB" id="A0A671MET3"/>
<feature type="compositionally biased region" description="Polar residues" evidence="1">
    <location>
        <begin position="471"/>
        <end position="500"/>
    </location>
</feature>
<dbReference type="KEGG" id="sanh:107702529"/>
<feature type="region of interest" description="Disordered" evidence="1">
    <location>
        <begin position="179"/>
        <end position="206"/>
    </location>
</feature>
<accession>A0A671MET3</accession>
<name>A0A671MET3_9TELE</name>
<keyword evidence="2" id="KW-0812">Transmembrane</keyword>
<dbReference type="Proteomes" id="UP000472260">
    <property type="component" value="Unassembled WGS sequence"/>
</dbReference>
<evidence type="ECO:0000313" key="5">
    <source>
        <dbReference type="Proteomes" id="UP000472260"/>
    </source>
</evidence>
<feature type="signal peptide" evidence="3">
    <location>
        <begin position="1"/>
        <end position="17"/>
    </location>
</feature>
<feature type="compositionally biased region" description="Low complexity" evidence="1">
    <location>
        <begin position="501"/>
        <end position="532"/>
    </location>
</feature>
<feature type="compositionally biased region" description="Polar residues" evidence="1">
    <location>
        <begin position="697"/>
        <end position="721"/>
    </location>
</feature>
<sequence length="1252" mass="138332">MRRFVYLFLFIFSPGNTLLNLRQSCGGKILGERTGSIQYSLHPNSLLFNRITSDSTEKLLDVTCTWIIDAHENQTVWIEVISVGEGAHIGIKFGNGNTLTYEREERALFSGTGRTIIEWSLRRTDETFATLHLKWNTSEDNHTLALIPYTHSDADPVSPSPNGSNNVTNISDIAVSSNATPKTHSLRGETIQQGGGVSDLDDKRKPLFPQEITNNGKETAGAWISDFPLTGIHSYSDTQTSFALDTYVNTLAILSTEPSFAQSSTEIQLPLLSVQTTPRQATDVATTSALLATNDVAHTELHRGSSQHMHTHAHALHKIHSKTSQRGDPISMFPTSSFMTVSPHYIQPFNETSKHKDFLSDSSYKAKATTVTVPNKDLFTISENTGTSQFDSIFWSSNTISDDNQPISSEMDRTDRSPRSTNPDQNITNQTIYDDSVLTTSTPATVSKFLDVNQTNTLAFSESDTAEYSGYSMSPSEPPINVTSENEPTTSDEFMRTSRNTLATPTLTSLETSTTHISHTIQSQHDTSTQEISSASSSSSYWTSDNNKKISAFTTLPTTIPPDLTPTKSPSTPEGDMGLLPSESDCLGHACTSYLPSTVRGKQEIPITSSPSISLSSPQISLNVTSDLMVEDSTTVRFENHTDLEEPGVSPSQVQNTNTKSSMHTEFPIYPSTPQYSPPSSENTQSNVGFSDVSDINEMSSGQTEGRSHLSPTQTSATSSKMTIDLSPFNDIHTGSTEITNGFTAHTTVTLRTSSDITTPYISQASTADRGIRTSTSISMTTPHWESSQTSAVHPPSITTPQINPHATSTETTLFQVQTNFPVHKPSTVRPPQHMTTSSYLIQTKAHTVSTQAVTQTSWIHSTASSFDRKWPHGRHYFIVKDQPAIIKEKTFQVLLQIVLERDYAPSMRLHEVETFLQILSGFQNQHVTWHSGPVLQTVVQFRTVEALSWLGRVESLLQQAGLNPLPKKGIFVGGVRVKNITVGGLQTDVCEWLFECLSGFQCVSSKGNATCTSVCHSEYCKHQGICVHRFGQQPICQCPVGEDYWFMGQRCDFRMTRPRLVGVCFGVLVAVAAVMALLSYLTVRRFKTMLMQAKVEQTRSSYRRFNHFDELSARFWGRSWPGSQDSLDNPAFTRSDELLHLRALDRTCCYHDDTLSVVSTYHGSGTHLNTIYPHGSQYGWDLSNCSLADGVVDSGKASDLSVCSWPIEPIQWTPFPLLQQLNRNTTTVKVSRPHSYCEGMELVDLEKSWTA</sequence>
<dbReference type="GeneID" id="107702529"/>
<organism evidence="4 5">
    <name type="scientific">Sinocyclocheilus anshuiensis</name>
    <dbReference type="NCBI Taxonomy" id="1608454"/>
    <lineage>
        <taxon>Eukaryota</taxon>
        <taxon>Metazoa</taxon>
        <taxon>Chordata</taxon>
        <taxon>Craniata</taxon>
        <taxon>Vertebrata</taxon>
        <taxon>Euteleostomi</taxon>
        <taxon>Actinopterygii</taxon>
        <taxon>Neopterygii</taxon>
        <taxon>Teleostei</taxon>
        <taxon>Ostariophysi</taxon>
        <taxon>Cypriniformes</taxon>
        <taxon>Cyprinidae</taxon>
        <taxon>Cyprininae</taxon>
        <taxon>Sinocyclocheilus</taxon>
    </lineage>
</organism>
<keyword evidence="2" id="KW-1133">Transmembrane helix</keyword>